<protein>
    <recommendedName>
        <fullName evidence="3">Deoxyxylulose-5-phosphate synthase</fullName>
    </recommendedName>
</protein>
<dbReference type="AlphaFoldDB" id="A0A1G9T7N5"/>
<proteinExistence type="predicted"/>
<evidence type="ECO:0000313" key="1">
    <source>
        <dbReference type="EMBL" id="SDM43668.1"/>
    </source>
</evidence>
<dbReference type="RefSeq" id="WP_081900762.1">
    <property type="nucleotide sequence ID" value="NZ_JOEF01000035.1"/>
</dbReference>
<dbReference type="Proteomes" id="UP000183376">
    <property type="component" value="Chromosome I"/>
</dbReference>
<evidence type="ECO:0000313" key="2">
    <source>
        <dbReference type="Proteomes" id="UP000183376"/>
    </source>
</evidence>
<sequence length="123" mass="13959">MCVYAFAHYKLHYVCTECRLSFKRHYPEQGREHLCPTCSEPMRCAGHDFAAPSRHDVRAWSVVAAVLGEGLRYEGFEPCGCGKQPKYRPRTRAELRARRAAARREGIPLAEALSRRDAHVAEG</sequence>
<dbReference type="STRING" id="211114.SAMN04489726_1612"/>
<gene>
    <name evidence="1" type="ORF">SAMN04489726_1612</name>
</gene>
<reference evidence="1 2" key="1">
    <citation type="submission" date="2016-10" db="EMBL/GenBank/DDBJ databases">
        <authorList>
            <person name="de Groot N.N."/>
        </authorList>
    </citation>
    <scope>NUCLEOTIDE SEQUENCE [LARGE SCALE GENOMIC DNA]</scope>
    <source>
        <strain evidence="1 2">DSM 44149</strain>
    </source>
</reference>
<evidence type="ECO:0008006" key="3">
    <source>
        <dbReference type="Google" id="ProtNLM"/>
    </source>
</evidence>
<organism evidence="1 2">
    <name type="scientific">Allokutzneria albata</name>
    <name type="common">Kibdelosporangium albatum</name>
    <dbReference type="NCBI Taxonomy" id="211114"/>
    <lineage>
        <taxon>Bacteria</taxon>
        <taxon>Bacillati</taxon>
        <taxon>Actinomycetota</taxon>
        <taxon>Actinomycetes</taxon>
        <taxon>Pseudonocardiales</taxon>
        <taxon>Pseudonocardiaceae</taxon>
        <taxon>Allokutzneria</taxon>
    </lineage>
</organism>
<dbReference type="eggNOG" id="ENOG5033JQ7">
    <property type="taxonomic scope" value="Bacteria"/>
</dbReference>
<dbReference type="EMBL" id="LT629701">
    <property type="protein sequence ID" value="SDM43668.1"/>
    <property type="molecule type" value="Genomic_DNA"/>
</dbReference>
<dbReference type="OrthoDB" id="69438at2"/>
<keyword evidence="2" id="KW-1185">Reference proteome</keyword>
<accession>A0A1G9T7N5</accession>
<name>A0A1G9T7N5_ALLAB</name>